<name>A0A1I5FDK4_9PROT</name>
<dbReference type="EMBL" id="FOVJ01000012">
    <property type="protein sequence ID" value="SFO21713.1"/>
    <property type="molecule type" value="Genomic_DNA"/>
</dbReference>
<dbReference type="RefSeq" id="WP_074798762.1">
    <property type="nucleotide sequence ID" value="NZ_FOVJ01000012.1"/>
</dbReference>
<evidence type="ECO:0000313" key="2">
    <source>
        <dbReference type="Proteomes" id="UP000183107"/>
    </source>
</evidence>
<dbReference type="OrthoDB" id="8641910at2"/>
<sequence length="216" mass="24209">MAGLKKPVDWEAIQNDYRAGIKSLRIMASEYGISHVSIKKRADKEGWSKDLVAKIKVATQARLNRAMVNSMVNTERQISEKTLVEVAAETQKNVILNHRRVISRIRAIFLSLLAELETLTNHKHLLEELGEVMNKGDLDQDRLNQLYNQVIELPMRVAAAKKLVDILKTLVSLEREAFGIEGKTDEVDPPVNSNITISFVSASGGRTLPSDLLHMN</sequence>
<proteinExistence type="predicted"/>
<reference evidence="2" key="1">
    <citation type="submission" date="2016-10" db="EMBL/GenBank/DDBJ databases">
        <authorList>
            <person name="Varghese N."/>
        </authorList>
    </citation>
    <scope>NUCLEOTIDE SEQUENCE [LARGE SCALE GENOMIC DNA]</scope>
    <source>
        <strain evidence="2">Nsp8</strain>
    </source>
</reference>
<organism evidence="1 2">
    <name type="scientific">Nitrosospira briensis</name>
    <dbReference type="NCBI Taxonomy" id="35799"/>
    <lineage>
        <taxon>Bacteria</taxon>
        <taxon>Pseudomonadati</taxon>
        <taxon>Pseudomonadota</taxon>
        <taxon>Betaproteobacteria</taxon>
        <taxon>Nitrosomonadales</taxon>
        <taxon>Nitrosomonadaceae</taxon>
        <taxon>Nitrosospira</taxon>
    </lineage>
</organism>
<dbReference type="Proteomes" id="UP000183107">
    <property type="component" value="Unassembled WGS sequence"/>
</dbReference>
<accession>A0A1I5FDK4</accession>
<evidence type="ECO:0000313" key="1">
    <source>
        <dbReference type="EMBL" id="SFO21713.1"/>
    </source>
</evidence>
<gene>
    <name evidence="1" type="ORF">SAMN05216386_2972</name>
</gene>
<protein>
    <submittedName>
        <fullName evidence="1">Uncharacterized protein</fullName>
    </submittedName>
</protein>
<dbReference type="AlphaFoldDB" id="A0A1I5FDK4"/>
<keyword evidence="2" id="KW-1185">Reference proteome</keyword>